<feature type="transmembrane region" description="Helical" evidence="2">
    <location>
        <begin position="220"/>
        <end position="238"/>
    </location>
</feature>
<feature type="domain" description="RNA-editing substrate-binding complex 6 protein" evidence="3">
    <location>
        <begin position="1212"/>
        <end position="1343"/>
    </location>
</feature>
<dbReference type="Pfam" id="PF26188">
    <property type="entry name" value="RESC6"/>
    <property type="match status" value="1"/>
</dbReference>
<evidence type="ECO:0000313" key="4">
    <source>
        <dbReference type="EMBL" id="CAE8599083.1"/>
    </source>
</evidence>
<reference evidence="4" key="1">
    <citation type="submission" date="2021-02" db="EMBL/GenBank/DDBJ databases">
        <authorList>
            <person name="Dougan E. K."/>
            <person name="Rhodes N."/>
            <person name="Thang M."/>
            <person name="Chan C."/>
        </authorList>
    </citation>
    <scope>NUCLEOTIDE SEQUENCE</scope>
</reference>
<dbReference type="InterPro" id="IPR058917">
    <property type="entry name" value="RESC6_dom"/>
</dbReference>
<feature type="transmembrane region" description="Helical" evidence="2">
    <location>
        <begin position="79"/>
        <end position="107"/>
    </location>
</feature>
<dbReference type="OrthoDB" id="434063at2759"/>
<feature type="transmembrane region" description="Helical" evidence="2">
    <location>
        <begin position="128"/>
        <end position="150"/>
    </location>
</feature>
<evidence type="ECO:0000259" key="3">
    <source>
        <dbReference type="Pfam" id="PF26188"/>
    </source>
</evidence>
<evidence type="ECO:0000256" key="1">
    <source>
        <dbReference type="SAM" id="MobiDB-lite"/>
    </source>
</evidence>
<organism evidence="4 5">
    <name type="scientific">Polarella glacialis</name>
    <name type="common">Dinoflagellate</name>
    <dbReference type="NCBI Taxonomy" id="89957"/>
    <lineage>
        <taxon>Eukaryota</taxon>
        <taxon>Sar</taxon>
        <taxon>Alveolata</taxon>
        <taxon>Dinophyceae</taxon>
        <taxon>Suessiales</taxon>
        <taxon>Suessiaceae</taxon>
        <taxon>Polarella</taxon>
    </lineage>
</organism>
<keyword evidence="2" id="KW-0472">Membrane</keyword>
<dbReference type="EMBL" id="CAJNNV010010815">
    <property type="protein sequence ID" value="CAE8599083.1"/>
    <property type="molecule type" value="Genomic_DNA"/>
</dbReference>
<name>A0A813EEW3_POLGL</name>
<dbReference type="Proteomes" id="UP000654075">
    <property type="component" value="Unassembled WGS sequence"/>
</dbReference>
<evidence type="ECO:0000256" key="2">
    <source>
        <dbReference type="SAM" id="Phobius"/>
    </source>
</evidence>
<feature type="transmembrane region" description="Helical" evidence="2">
    <location>
        <begin position="258"/>
        <end position="277"/>
    </location>
</feature>
<sequence length="1785" mass="195825">MTTQALRGVIRRRPSDDFAKVSEEQIYGSHVESSMILKAGSTFSKFLASSSCGKVSFLSNAGLLSMILVLDLPRTRSQWTALAGVNVFMMALTAFLVQLAVVSGIALTLSVLDQSKTAKGDSIGAVQLMYGCAISWAQICIVSSLSYLSLGLEVFPDVTVGGRALCVVRVTEWLYTVPQIWLVYSKVYTSASEKDVHDVSWVLTLMITTGWASRVWHQHVVTHATLFLFSLVLFALQAKMLWRLPPHQNKQARTHGRAMFWMAQSLMTVYPVAWIAADLGFMSPVVEQVWVYTVLDVTCKLAFVWGCIVIRLAEAFPAMHVSFAGCHQVLDASYDIRLTMDKQFQISGLHGKKALLQHYVGESEVVGKNFLDLWLVESERTKVIDVMRMLDQNGGETLSPKVTLTLKGKAGNVSIECVVSSMQSGLRMLAINFVSQSEGDDASCNSAMDDRLRSACTPRFSSKDQGDSDSPQEAGEPGPRAPGPKGRSVSRSHEKVGFLLDDELEPAFLADVLLAGCPIIGVSEGFLKLSLYPRDKVVGTSISFLEEGIPEYLISKSTAKNLKSYCEACRLCLPSRSYRRWSGTSSLVSGKSEKTSLSSAKSYRSKASVGDILVVQPNRRQDSSLFVNSCYCSLVILRGRPYILGVPSISGEGALLRAQPNELEKNRQESRLKIQTISDALQTRLSDAWGSSEGSAVSECSADSWKLTEDDEVAISQEDGLFNWFSEQLQDHCILLNWNRTAVRREHADLPIGCLVFSRLPVPWTTITGPSGSREGLRFSVRVDEVTTYFDGLPLMGFTEREPKNGEDLYPKQAQCLGRSVLIGRNGLAFARDKWTHTQIGFKQPPQDELQTWREDPVEPATPSQPLDIAVDRGDTLECCWTVDGWLCMKQGEKTISSFNIGRSPQRSTAYYAAVDVCFSVLQLTLLPPSPIAASGREVAPKGEGKGQWKGKKGKDFLAVDVEEVILRGPSYLDRILQGEGIVIVESNLQETSSPTTIENRRVVAGVSWQVVLNHVIPEKSNLIGVTGGSGCLAGDRCSFAHGAQELLFSARTWPEAFPARHIIRLLRDLLRAPFGRPPTGLWRGLVAEAVRRSKELAEVATATANFHEPCSEELLRLAEALAPLVSELEVDSDCGGNVCALLWALTEADVVHEELFTAMAKRAVLALKQFKPRVLSDVREICFWSFNRESAGFWSNRGKDTASQGHGGFSHPAFYKILASSSARSVSEFSAISCVYLMWSFGKAGVRDDALFEAIASRVIPEVDSLDRCGASMLCWNFAYAGISHPEVFRAIAADTIRPWRLEEHAPRDVSCISWSFAKMKVLHEPLFSALAQHSCRLLKDCLEQHCYRGASKSLARAVYSDRVDYSAKDGKVDAFDLMTLADTLWAFAEVDFAGPEVWELSGDYMARGLSQSSALAQRFLRYPEALLKCMQPFAVVGRSHHAFFAAAAPHLLRQLPSYRLRSAATCLWVWTTSGPWDETIQEAISERFLSLLPMLANAEACGISSSSGGNAGRSFQALGGEESLRVAWALSAVRRDSFDALDALSAQPAFQAAVQGMCIVGNGTNLDLQALVVVCDKVPERRMRWGPLLLEALEATNSLFECLSDAFEPDSQPWPWQGSSYPRALRQLRQEHCGRIGSRILLELLGLANLPRSKTAAGAYDRGPRCGSCTVEFRLMRGDAVLFEGSQESIPAVLEKSAWTPLRAAAVAGRACNRALCAQFQSLQWLCACLAGAVDVNAAADRASTHGSVAISLAMPPCISCIGATKQMKLLFPCVDFAVHWPD</sequence>
<dbReference type="SUPFAM" id="SSF81321">
    <property type="entry name" value="Family A G protein-coupled receptor-like"/>
    <property type="match status" value="1"/>
</dbReference>
<protein>
    <recommendedName>
        <fullName evidence="3">RNA-editing substrate-binding complex 6 protein domain-containing protein</fullName>
    </recommendedName>
</protein>
<evidence type="ECO:0000313" key="5">
    <source>
        <dbReference type="Proteomes" id="UP000654075"/>
    </source>
</evidence>
<comment type="caution">
    <text evidence="4">The sequence shown here is derived from an EMBL/GenBank/DDBJ whole genome shotgun (WGS) entry which is preliminary data.</text>
</comment>
<dbReference type="Gene3D" id="1.20.1070.10">
    <property type="entry name" value="Rhodopsin 7-helix transmembrane proteins"/>
    <property type="match status" value="1"/>
</dbReference>
<feature type="transmembrane region" description="Helical" evidence="2">
    <location>
        <begin position="55"/>
        <end position="73"/>
    </location>
</feature>
<gene>
    <name evidence="4" type="ORF">PGLA1383_LOCUS17453</name>
</gene>
<feature type="region of interest" description="Disordered" evidence="1">
    <location>
        <begin position="457"/>
        <end position="490"/>
    </location>
</feature>
<keyword evidence="2" id="KW-1133">Transmembrane helix</keyword>
<proteinExistence type="predicted"/>
<accession>A0A813EEW3</accession>
<feature type="compositionally biased region" description="Low complexity" evidence="1">
    <location>
        <begin position="473"/>
        <end position="487"/>
    </location>
</feature>
<keyword evidence="2" id="KW-0812">Transmembrane</keyword>
<keyword evidence="5" id="KW-1185">Reference proteome</keyword>